<proteinExistence type="predicted"/>
<dbReference type="PANTHER" id="PTHR36513">
    <property type="entry name" value="ABC TRANSMEMBRANE TYPE-1 DOMAIN-CONTAINING PROTEIN"/>
    <property type="match status" value="1"/>
</dbReference>
<dbReference type="GO" id="GO:0016787">
    <property type="term" value="F:hydrolase activity"/>
    <property type="evidence" value="ECO:0007669"/>
    <property type="project" value="UniProtKB-KW"/>
</dbReference>
<comment type="caution">
    <text evidence="1">The sequence shown here is derived from an EMBL/GenBank/DDBJ whole genome shotgun (WGS) entry which is preliminary data.</text>
</comment>
<dbReference type="EMBL" id="SRKY01000005">
    <property type="protein sequence ID" value="THH34635.1"/>
    <property type="molecule type" value="Genomic_DNA"/>
</dbReference>
<accession>A0A4S4N7W1</accession>
<reference evidence="1 2" key="1">
    <citation type="submission" date="2019-04" db="EMBL/GenBank/DDBJ databases">
        <title>Shimia ponticola sp. nov., isolated from seawater.</title>
        <authorList>
            <person name="Kim Y.-O."/>
            <person name="Yoon J.-H."/>
        </authorList>
    </citation>
    <scope>NUCLEOTIDE SEQUENCE [LARGE SCALE GENOMIC DNA]</scope>
    <source>
        <strain evidence="1 2">MYP11</strain>
    </source>
</reference>
<dbReference type="InterPro" id="IPR010297">
    <property type="entry name" value="DUF900_hydrolase"/>
</dbReference>
<sequence>MLRFLLVFVLLLSACADRIESPIVPEAADIGSNRRIYVATNREQTPEGFYGIGRSNELKLLRLLVSIPPERKIGTISDGQKKPDPVKDFTLARQARFDSEVSFREALRADIAKAPDQEATVYVHGFNNSFADPAFRLAQLSYDLEIPSALVTFSWPSRGNPFGYQYDIDSAFYSRDALARLLKTVKAAGSKRITLIAHSMGSALTMETLRTIEISEPGWAARNLAGVILISPDVNVDLFREQTRQFKEWPQPFVVFSSQRDKALLLSGRIRGDNRQLGKLTDLSEVEDLPVTFIDVSDFVDGTDHFVAGSSASFISLIGGARDAGIDFLSGTDDASIPLFGSSRVIGSARRVDFNPVQGAMRFVGK</sequence>
<organism evidence="1 2">
    <name type="scientific">Aliishimia ponticola</name>
    <dbReference type="NCBI Taxonomy" id="2499833"/>
    <lineage>
        <taxon>Bacteria</taxon>
        <taxon>Pseudomonadati</taxon>
        <taxon>Pseudomonadota</taxon>
        <taxon>Alphaproteobacteria</taxon>
        <taxon>Rhodobacterales</taxon>
        <taxon>Paracoccaceae</taxon>
        <taxon>Aliishimia</taxon>
    </lineage>
</organism>
<dbReference type="Proteomes" id="UP000306602">
    <property type="component" value="Unassembled WGS sequence"/>
</dbReference>
<dbReference type="PROSITE" id="PS51257">
    <property type="entry name" value="PROKAR_LIPOPROTEIN"/>
    <property type="match status" value="1"/>
</dbReference>
<dbReference type="RefSeq" id="WP_136464221.1">
    <property type="nucleotide sequence ID" value="NZ_SRKY01000005.1"/>
</dbReference>
<name>A0A4S4N7W1_9RHOB</name>
<dbReference type="InterPro" id="IPR029058">
    <property type="entry name" value="AB_hydrolase_fold"/>
</dbReference>
<keyword evidence="2" id="KW-1185">Reference proteome</keyword>
<dbReference type="Pfam" id="PF05990">
    <property type="entry name" value="DUF900"/>
    <property type="match status" value="1"/>
</dbReference>
<dbReference type="AlphaFoldDB" id="A0A4S4N7W1"/>
<evidence type="ECO:0000313" key="2">
    <source>
        <dbReference type="Proteomes" id="UP000306602"/>
    </source>
</evidence>
<evidence type="ECO:0000313" key="1">
    <source>
        <dbReference type="EMBL" id="THH34635.1"/>
    </source>
</evidence>
<dbReference type="Gene3D" id="3.40.50.1820">
    <property type="entry name" value="alpha/beta hydrolase"/>
    <property type="match status" value="1"/>
</dbReference>
<dbReference type="PIRSF" id="PIRSF033909">
    <property type="entry name" value="UCP033909"/>
    <property type="match status" value="1"/>
</dbReference>
<dbReference type="OrthoDB" id="9797755at2"/>
<dbReference type="SUPFAM" id="SSF53474">
    <property type="entry name" value="alpha/beta-Hydrolases"/>
    <property type="match status" value="1"/>
</dbReference>
<dbReference type="PANTHER" id="PTHR36513:SF1">
    <property type="entry name" value="TRANSMEMBRANE PROTEIN"/>
    <property type="match status" value="1"/>
</dbReference>
<gene>
    <name evidence="1" type="ORF">E4Z66_16800</name>
</gene>
<protein>
    <submittedName>
        <fullName evidence="1">Alpha/beta fold hydrolase</fullName>
    </submittedName>
</protein>
<dbReference type="InterPro" id="IPR014586">
    <property type="entry name" value="UCP033909"/>
</dbReference>
<keyword evidence="1" id="KW-0378">Hydrolase</keyword>